<dbReference type="RefSeq" id="WP_157848800.1">
    <property type="nucleotide sequence ID" value="NZ_JBHSPX010000006.1"/>
</dbReference>
<feature type="domain" description="DUF397" evidence="1">
    <location>
        <begin position="5"/>
        <end position="62"/>
    </location>
</feature>
<proteinExistence type="predicted"/>
<comment type="caution">
    <text evidence="2">The sequence shown here is derived from an EMBL/GenBank/DDBJ whole genome shotgun (WGS) entry which is preliminary data.</text>
</comment>
<evidence type="ECO:0000313" key="2">
    <source>
        <dbReference type="EMBL" id="MFC6065061.1"/>
    </source>
</evidence>
<name>A0ABW1MML5_9ACTN</name>
<dbReference type="InterPro" id="IPR007278">
    <property type="entry name" value="DUF397"/>
</dbReference>
<accession>A0ABW1MML5</accession>
<evidence type="ECO:0000313" key="3">
    <source>
        <dbReference type="Proteomes" id="UP001596139"/>
    </source>
</evidence>
<dbReference type="Pfam" id="PF04149">
    <property type="entry name" value="DUF397"/>
    <property type="match status" value="1"/>
</dbReference>
<evidence type="ECO:0000259" key="1">
    <source>
        <dbReference type="Pfam" id="PF04149"/>
    </source>
</evidence>
<sequence>MAERLRWVSSGYCSDTDATCVEVAITAPRVQVRDSWRVSGDSGEDAPRLTFSAAAWSLFIAHTTAD</sequence>
<dbReference type="Proteomes" id="UP001596139">
    <property type="component" value="Unassembled WGS sequence"/>
</dbReference>
<reference evidence="3" key="1">
    <citation type="journal article" date="2019" name="Int. J. Syst. Evol. Microbiol.">
        <title>The Global Catalogue of Microorganisms (GCM) 10K type strain sequencing project: providing services to taxonomists for standard genome sequencing and annotation.</title>
        <authorList>
            <consortium name="The Broad Institute Genomics Platform"/>
            <consortium name="The Broad Institute Genome Sequencing Center for Infectious Disease"/>
            <person name="Wu L."/>
            <person name="Ma J."/>
        </authorList>
    </citation>
    <scope>NUCLEOTIDE SEQUENCE [LARGE SCALE GENOMIC DNA]</scope>
    <source>
        <strain evidence="3">CGMCC 1.15180</strain>
    </source>
</reference>
<dbReference type="EMBL" id="JBHSPX010000006">
    <property type="protein sequence ID" value="MFC6065061.1"/>
    <property type="molecule type" value="Genomic_DNA"/>
</dbReference>
<organism evidence="2 3">
    <name type="scientific">Streptomyces ochraceiscleroticus</name>
    <dbReference type="NCBI Taxonomy" id="47761"/>
    <lineage>
        <taxon>Bacteria</taxon>
        <taxon>Bacillati</taxon>
        <taxon>Actinomycetota</taxon>
        <taxon>Actinomycetes</taxon>
        <taxon>Kitasatosporales</taxon>
        <taxon>Streptomycetaceae</taxon>
        <taxon>Streptomyces</taxon>
    </lineage>
</organism>
<protein>
    <submittedName>
        <fullName evidence="2">DUF397 domain-containing protein</fullName>
    </submittedName>
</protein>
<gene>
    <name evidence="2" type="ORF">ACFP4F_21290</name>
</gene>
<keyword evidence="3" id="KW-1185">Reference proteome</keyword>